<name>A0A3N4HZW0_ASCIM</name>
<dbReference type="CDD" id="cd22285">
    <property type="entry name" value="HD_XLF_N"/>
    <property type="match status" value="1"/>
</dbReference>
<sequence>MKSFRPFLPALNLRPGLLISPNFERSCYTIYVTDGTYLWKQSVSSSELQSLSTSYDSPIDAEDPEQLKILFGKLQQGLSCQGDGREGTETKLLHIEDPSFNSAGVPKKLVIHTTVPLDAPLPVLEWRFYLDLTPQYEFTSTITLPLMRLVGLYQTKTTELLEQIKSKDNIITKLKDNAEMQKKGAVNEIFHNKRSRQGLAVFVQEEWRNSFILAGEDAGTDWLYKDQDSPRVEFQAVLGSKERVDESWWDILNSEKQHYSLGRQTSRGVIPRDTGRSKRQSPAKTRKLSPTPVPPARNEDETEDETDDDASDEIVWVRALSREDHPLTLLPDSRDSTAHNCEVLRSWC</sequence>
<dbReference type="GO" id="GO:0006303">
    <property type="term" value="P:double-strand break repair via nonhomologous end joining"/>
    <property type="evidence" value="ECO:0007669"/>
    <property type="project" value="TreeGrafter"/>
</dbReference>
<evidence type="ECO:0000256" key="7">
    <source>
        <dbReference type="ARBA" id="ARBA00044529"/>
    </source>
</evidence>
<keyword evidence="4" id="KW-0234">DNA repair</keyword>
<evidence type="ECO:0000313" key="12">
    <source>
        <dbReference type="Proteomes" id="UP000275078"/>
    </source>
</evidence>
<evidence type="ECO:0000256" key="8">
    <source>
        <dbReference type="SAM" id="MobiDB-lite"/>
    </source>
</evidence>
<dbReference type="Proteomes" id="UP000275078">
    <property type="component" value="Unassembled WGS sequence"/>
</dbReference>
<protein>
    <recommendedName>
        <fullName evidence="7">Non-homologous end-joining factor 1</fullName>
    </recommendedName>
</protein>
<feature type="domain" description="XLF-like coiled-coil region" evidence="10">
    <location>
        <begin position="134"/>
        <end position="178"/>
    </location>
</feature>
<comment type="similarity">
    <text evidence="6">Belongs to the XRCC4-XLF family. XLF subfamily.</text>
</comment>
<feature type="domain" description="XLF-like N-terminal" evidence="9">
    <location>
        <begin position="14"/>
        <end position="131"/>
    </location>
</feature>
<accession>A0A3N4HZW0</accession>
<dbReference type="InterPro" id="IPR038051">
    <property type="entry name" value="XRCC4-like_N_sf"/>
</dbReference>
<keyword evidence="5" id="KW-0539">Nucleus</keyword>
<dbReference type="Pfam" id="PF21928">
    <property type="entry name" value="XLF_CC"/>
    <property type="match status" value="1"/>
</dbReference>
<evidence type="ECO:0000259" key="9">
    <source>
        <dbReference type="Pfam" id="PF09302"/>
    </source>
</evidence>
<evidence type="ECO:0000259" key="10">
    <source>
        <dbReference type="Pfam" id="PF21928"/>
    </source>
</evidence>
<keyword evidence="2" id="KW-0227">DNA damage</keyword>
<reference evidence="11 12" key="1">
    <citation type="journal article" date="2018" name="Nat. Ecol. Evol.">
        <title>Pezizomycetes genomes reveal the molecular basis of ectomycorrhizal truffle lifestyle.</title>
        <authorList>
            <person name="Murat C."/>
            <person name="Payen T."/>
            <person name="Noel B."/>
            <person name="Kuo A."/>
            <person name="Morin E."/>
            <person name="Chen J."/>
            <person name="Kohler A."/>
            <person name="Krizsan K."/>
            <person name="Balestrini R."/>
            <person name="Da Silva C."/>
            <person name="Montanini B."/>
            <person name="Hainaut M."/>
            <person name="Levati E."/>
            <person name="Barry K.W."/>
            <person name="Belfiori B."/>
            <person name="Cichocki N."/>
            <person name="Clum A."/>
            <person name="Dockter R.B."/>
            <person name="Fauchery L."/>
            <person name="Guy J."/>
            <person name="Iotti M."/>
            <person name="Le Tacon F."/>
            <person name="Lindquist E.A."/>
            <person name="Lipzen A."/>
            <person name="Malagnac F."/>
            <person name="Mello A."/>
            <person name="Molinier V."/>
            <person name="Miyauchi S."/>
            <person name="Poulain J."/>
            <person name="Riccioni C."/>
            <person name="Rubini A."/>
            <person name="Sitrit Y."/>
            <person name="Splivallo R."/>
            <person name="Traeger S."/>
            <person name="Wang M."/>
            <person name="Zifcakova L."/>
            <person name="Wipf D."/>
            <person name="Zambonelli A."/>
            <person name="Paolocci F."/>
            <person name="Nowrousian M."/>
            <person name="Ottonello S."/>
            <person name="Baldrian P."/>
            <person name="Spatafora J.W."/>
            <person name="Henrissat B."/>
            <person name="Nagy L.G."/>
            <person name="Aury J.M."/>
            <person name="Wincker P."/>
            <person name="Grigoriev I.V."/>
            <person name="Bonfante P."/>
            <person name="Martin F.M."/>
        </authorList>
    </citation>
    <scope>NUCLEOTIDE SEQUENCE [LARGE SCALE GENOMIC DNA]</scope>
    <source>
        <strain evidence="11 12">RN42</strain>
    </source>
</reference>
<dbReference type="PANTHER" id="PTHR32235:SF1">
    <property type="entry name" value="NON-HOMOLOGOUS END-JOINING FACTOR 1"/>
    <property type="match status" value="1"/>
</dbReference>
<dbReference type="Pfam" id="PF09302">
    <property type="entry name" value="XLF"/>
    <property type="match status" value="1"/>
</dbReference>
<evidence type="ECO:0000256" key="6">
    <source>
        <dbReference type="ARBA" id="ARBA00025747"/>
    </source>
</evidence>
<dbReference type="GO" id="GO:0032807">
    <property type="term" value="C:DNA ligase IV complex"/>
    <property type="evidence" value="ECO:0007669"/>
    <property type="project" value="TreeGrafter"/>
</dbReference>
<feature type="compositionally biased region" description="Basic residues" evidence="8">
    <location>
        <begin position="277"/>
        <end position="287"/>
    </location>
</feature>
<evidence type="ECO:0000256" key="4">
    <source>
        <dbReference type="ARBA" id="ARBA00023204"/>
    </source>
</evidence>
<dbReference type="InterPro" id="IPR052287">
    <property type="entry name" value="NHEJ_factor"/>
</dbReference>
<dbReference type="InterPro" id="IPR015381">
    <property type="entry name" value="XLF-like_N"/>
</dbReference>
<evidence type="ECO:0000313" key="11">
    <source>
        <dbReference type="EMBL" id="RPA78008.1"/>
    </source>
</evidence>
<comment type="subcellular location">
    <subcellularLocation>
        <location evidence="1">Nucleus</location>
    </subcellularLocation>
</comment>
<organism evidence="11 12">
    <name type="scientific">Ascobolus immersus RN42</name>
    <dbReference type="NCBI Taxonomy" id="1160509"/>
    <lineage>
        <taxon>Eukaryota</taxon>
        <taxon>Fungi</taxon>
        <taxon>Dikarya</taxon>
        <taxon>Ascomycota</taxon>
        <taxon>Pezizomycotina</taxon>
        <taxon>Pezizomycetes</taxon>
        <taxon>Pezizales</taxon>
        <taxon>Ascobolaceae</taxon>
        <taxon>Ascobolus</taxon>
    </lineage>
</organism>
<dbReference type="Gene3D" id="2.170.210.10">
    <property type="entry name" value="DNA double-strand break repair and VJ recombination XRCC4, N-terminal"/>
    <property type="match status" value="1"/>
</dbReference>
<dbReference type="STRING" id="1160509.A0A3N4HZW0"/>
<dbReference type="GO" id="GO:0045027">
    <property type="term" value="F:DNA end binding"/>
    <property type="evidence" value="ECO:0007669"/>
    <property type="project" value="TreeGrafter"/>
</dbReference>
<gene>
    <name evidence="11" type="ORF">BJ508DRAFT_161595</name>
</gene>
<dbReference type="PANTHER" id="PTHR32235">
    <property type="entry name" value="NON-HOMOLOGOUS END-JOINING FACTOR 1"/>
    <property type="match status" value="1"/>
</dbReference>
<dbReference type="AlphaFoldDB" id="A0A3N4HZW0"/>
<evidence type="ECO:0000256" key="3">
    <source>
        <dbReference type="ARBA" id="ARBA00023125"/>
    </source>
</evidence>
<keyword evidence="12" id="KW-1185">Reference proteome</keyword>
<dbReference type="InterPro" id="IPR053829">
    <property type="entry name" value="XLF-like_CC"/>
</dbReference>
<dbReference type="OrthoDB" id="2155935at2759"/>
<feature type="compositionally biased region" description="Acidic residues" evidence="8">
    <location>
        <begin position="300"/>
        <end position="312"/>
    </location>
</feature>
<evidence type="ECO:0000256" key="1">
    <source>
        <dbReference type="ARBA" id="ARBA00004123"/>
    </source>
</evidence>
<dbReference type="EMBL" id="ML119717">
    <property type="protein sequence ID" value="RPA78008.1"/>
    <property type="molecule type" value="Genomic_DNA"/>
</dbReference>
<feature type="region of interest" description="Disordered" evidence="8">
    <location>
        <begin position="260"/>
        <end position="312"/>
    </location>
</feature>
<proteinExistence type="inferred from homology"/>
<evidence type="ECO:0000256" key="5">
    <source>
        <dbReference type="ARBA" id="ARBA00023242"/>
    </source>
</evidence>
<keyword evidence="3" id="KW-0238">DNA-binding</keyword>
<evidence type="ECO:0000256" key="2">
    <source>
        <dbReference type="ARBA" id="ARBA00022763"/>
    </source>
</evidence>